<organism evidence="6 7">
    <name type="scientific">Polynucleobacter wuianus</name>
    <dbReference type="NCBI Taxonomy" id="1743168"/>
    <lineage>
        <taxon>Bacteria</taxon>
        <taxon>Pseudomonadati</taxon>
        <taxon>Pseudomonadota</taxon>
        <taxon>Betaproteobacteria</taxon>
        <taxon>Burkholderiales</taxon>
        <taxon>Burkholderiaceae</taxon>
        <taxon>Polynucleobacter</taxon>
    </lineage>
</organism>
<dbReference type="RefSeq" id="WP_068949571.1">
    <property type="nucleotide sequence ID" value="NZ_CP015922.1"/>
</dbReference>
<name>A0A191UI43_9BURK</name>
<evidence type="ECO:0000256" key="4">
    <source>
        <dbReference type="PIRSR" id="PIRSR006806-1"/>
    </source>
</evidence>
<dbReference type="NCBIfam" id="TIGR02727">
    <property type="entry name" value="MTHFS_bact"/>
    <property type="match status" value="1"/>
</dbReference>
<comment type="cofactor">
    <cofactor evidence="5">
        <name>Mg(2+)</name>
        <dbReference type="ChEBI" id="CHEBI:18420"/>
    </cofactor>
</comment>
<keyword evidence="6" id="KW-0436">Ligase</keyword>
<evidence type="ECO:0000256" key="2">
    <source>
        <dbReference type="ARBA" id="ARBA00022741"/>
    </source>
</evidence>
<comment type="similarity">
    <text evidence="1 5">Belongs to the 5-formyltetrahydrofolate cyclo-ligase family.</text>
</comment>
<dbReference type="OrthoDB" id="9801938at2"/>
<keyword evidence="3 5" id="KW-0067">ATP-binding</keyword>
<dbReference type="EMBL" id="CP015922">
    <property type="protein sequence ID" value="ANJ00577.1"/>
    <property type="molecule type" value="Genomic_DNA"/>
</dbReference>
<feature type="binding site" evidence="4">
    <location>
        <position position="63"/>
    </location>
    <ligand>
        <name>substrate</name>
    </ligand>
</feature>
<dbReference type="STRING" id="1743168.A8O14_11110"/>
<dbReference type="InterPro" id="IPR037171">
    <property type="entry name" value="NagB/RpiA_transferase-like"/>
</dbReference>
<keyword evidence="2 5" id="KW-0547">Nucleotide-binding</keyword>
<dbReference type="PANTHER" id="PTHR23407">
    <property type="entry name" value="ATPASE INHIBITOR/5-FORMYLTETRAHYDROFOLATE CYCLO-LIGASE"/>
    <property type="match status" value="1"/>
</dbReference>
<keyword evidence="5" id="KW-0479">Metal-binding</keyword>
<dbReference type="GO" id="GO:0035999">
    <property type="term" value="P:tetrahydrofolate interconversion"/>
    <property type="evidence" value="ECO:0007669"/>
    <property type="project" value="TreeGrafter"/>
</dbReference>
<keyword evidence="7" id="KW-1185">Reference proteome</keyword>
<dbReference type="InterPro" id="IPR002698">
    <property type="entry name" value="FTHF_cligase"/>
</dbReference>
<proteinExistence type="inferred from homology"/>
<dbReference type="AlphaFoldDB" id="A0A191UI43"/>
<dbReference type="GO" id="GO:0009396">
    <property type="term" value="P:folic acid-containing compound biosynthetic process"/>
    <property type="evidence" value="ECO:0007669"/>
    <property type="project" value="TreeGrafter"/>
</dbReference>
<dbReference type="PIRSF" id="PIRSF006806">
    <property type="entry name" value="FTHF_cligase"/>
    <property type="match status" value="1"/>
</dbReference>
<evidence type="ECO:0000256" key="5">
    <source>
        <dbReference type="RuleBase" id="RU361279"/>
    </source>
</evidence>
<dbReference type="InterPro" id="IPR024185">
    <property type="entry name" value="FTHF_cligase-like_sf"/>
</dbReference>
<dbReference type="SUPFAM" id="SSF100950">
    <property type="entry name" value="NagB/RpiA/CoA transferase-like"/>
    <property type="match status" value="1"/>
</dbReference>
<protein>
    <recommendedName>
        <fullName evidence="5">5-formyltetrahydrofolate cyclo-ligase</fullName>
        <ecNumber evidence="5">6.3.3.2</ecNumber>
    </recommendedName>
</protein>
<reference evidence="7" key="1">
    <citation type="submission" date="2016-05" db="EMBL/GenBank/DDBJ databases">
        <title>Polynucleobacter sp. QLW-P1FAT50C-4 genome.</title>
        <authorList>
            <person name="Hahn M.W."/>
        </authorList>
    </citation>
    <scope>NUCLEOTIDE SEQUENCE [LARGE SCALE GENOMIC DNA]</scope>
    <source>
        <strain evidence="7">QLW-P1FAT50C-4</strain>
    </source>
</reference>
<evidence type="ECO:0000313" key="6">
    <source>
        <dbReference type="EMBL" id="ANJ00577.1"/>
    </source>
</evidence>
<evidence type="ECO:0000256" key="3">
    <source>
        <dbReference type="ARBA" id="ARBA00022840"/>
    </source>
</evidence>
<dbReference type="Proteomes" id="UP000078463">
    <property type="component" value="Chromosome"/>
</dbReference>
<dbReference type="EC" id="6.3.3.2" evidence="5"/>
<evidence type="ECO:0000313" key="7">
    <source>
        <dbReference type="Proteomes" id="UP000078463"/>
    </source>
</evidence>
<sequence>MHDMHGNSPKTLRQELLKQRKQFAASERYTQIKDLLAADLKRFLATDGSSVQTIALYWPILDELDLRPSMITWSKNVPGRRLTLPYARPDKHLDFYEWKDGDSLIPSAHNVPEPDPSNLNRPALQPDCILIPCVGWSSSTVNGKTHYWRLGYGGGYFDRTLADLRKKNPKLICIGIGFDWQKLDDDQWSAQTHDEPLDLLLTESGLLR</sequence>
<dbReference type="Gene3D" id="3.40.50.10420">
    <property type="entry name" value="NagB/RpiA/CoA transferase-like"/>
    <property type="match status" value="1"/>
</dbReference>
<dbReference type="KEGG" id="pwu:A8O14_11110"/>
<dbReference type="GO" id="GO:0005524">
    <property type="term" value="F:ATP binding"/>
    <property type="evidence" value="ECO:0007669"/>
    <property type="project" value="UniProtKB-KW"/>
</dbReference>
<accession>A0A191UI43</accession>
<comment type="catalytic activity">
    <reaction evidence="5">
        <text>(6S)-5-formyl-5,6,7,8-tetrahydrofolate + ATP = (6R)-5,10-methenyltetrahydrofolate + ADP + phosphate</text>
        <dbReference type="Rhea" id="RHEA:10488"/>
        <dbReference type="ChEBI" id="CHEBI:30616"/>
        <dbReference type="ChEBI" id="CHEBI:43474"/>
        <dbReference type="ChEBI" id="CHEBI:57455"/>
        <dbReference type="ChEBI" id="CHEBI:57457"/>
        <dbReference type="ChEBI" id="CHEBI:456216"/>
        <dbReference type="EC" id="6.3.3.2"/>
    </reaction>
</comment>
<evidence type="ECO:0000256" key="1">
    <source>
        <dbReference type="ARBA" id="ARBA00010638"/>
    </source>
</evidence>
<dbReference type="GO" id="GO:0046872">
    <property type="term" value="F:metal ion binding"/>
    <property type="evidence" value="ECO:0007669"/>
    <property type="project" value="UniProtKB-KW"/>
</dbReference>
<gene>
    <name evidence="6" type="ORF">A8O14_11110</name>
</gene>
<keyword evidence="5" id="KW-0460">Magnesium</keyword>
<dbReference type="GO" id="GO:0030272">
    <property type="term" value="F:5-formyltetrahydrofolate cyclo-ligase activity"/>
    <property type="evidence" value="ECO:0007669"/>
    <property type="project" value="UniProtKB-EC"/>
</dbReference>
<dbReference type="Pfam" id="PF01812">
    <property type="entry name" value="5-FTHF_cyc-lig"/>
    <property type="match status" value="1"/>
</dbReference>
<dbReference type="PANTHER" id="PTHR23407:SF1">
    <property type="entry name" value="5-FORMYLTETRAHYDROFOLATE CYCLO-LIGASE"/>
    <property type="match status" value="1"/>
</dbReference>